<dbReference type="EMBL" id="QRBE01000002">
    <property type="protein sequence ID" value="RDS83635.1"/>
    <property type="molecule type" value="Genomic_DNA"/>
</dbReference>
<protein>
    <recommendedName>
        <fullName evidence="2">ATP-grasp domain-containing protein</fullName>
    </recommendedName>
</protein>
<dbReference type="Gene3D" id="3.30.470.20">
    <property type="entry name" value="ATP-grasp fold, B domain"/>
    <property type="match status" value="1"/>
</dbReference>
<sequence>MGKTDEHRVPAIVLGRGPTALGILRCLTMARIPAHVACPASDHVTHSRWYRPTPGRNAWDGSLGPHAYELLRDMPLQKAVLIAGADDAALWLSDLPNTDLAARYVLSTSSRETQEILQDKSRFSAFLESVHIPHPRTFSIGCDADIEAIPFDELDRVFIKPVNSQKFSDVTGVKGIWVTRKDELHDAWRPLHDQGFRLMAQEYVPGAASDHYFVDGFRAGNGEMTGLFARQRIRISPPDFGNSSYCQSIPLDQLQTPVDDVTQLLAKLNYRGIFSAEFKRDKRDGVYRILEVNTRAWTYVEFAARCGVNVCEMAYQDALGLPVHQATLDYKVGAGCVDFYRDFTTVRAQSAQTRGPLPNILLQWVSAHFHSFRLDDPKPGLHFATRVLARRWSGRAPG</sequence>
<proteinExistence type="predicted"/>
<evidence type="ECO:0000256" key="1">
    <source>
        <dbReference type="PROSITE-ProRule" id="PRU00409"/>
    </source>
</evidence>
<organism evidence="3 4">
    <name type="scientific">Dyella monticola</name>
    <dbReference type="NCBI Taxonomy" id="1927958"/>
    <lineage>
        <taxon>Bacteria</taxon>
        <taxon>Pseudomonadati</taxon>
        <taxon>Pseudomonadota</taxon>
        <taxon>Gammaproteobacteria</taxon>
        <taxon>Lysobacterales</taxon>
        <taxon>Rhodanobacteraceae</taxon>
        <taxon>Dyella</taxon>
    </lineage>
</organism>
<evidence type="ECO:0000313" key="4">
    <source>
        <dbReference type="Proteomes" id="UP000254258"/>
    </source>
</evidence>
<keyword evidence="1" id="KW-0547">Nucleotide-binding</keyword>
<dbReference type="RefSeq" id="WP_115494347.1">
    <property type="nucleotide sequence ID" value="NZ_QRBE01000002.1"/>
</dbReference>
<accession>A0A370X614</accession>
<dbReference type="InterPro" id="IPR011761">
    <property type="entry name" value="ATP-grasp"/>
</dbReference>
<dbReference type="AlphaFoldDB" id="A0A370X614"/>
<comment type="caution">
    <text evidence="3">The sequence shown here is derived from an EMBL/GenBank/DDBJ whole genome shotgun (WGS) entry which is preliminary data.</text>
</comment>
<evidence type="ECO:0000259" key="2">
    <source>
        <dbReference type="PROSITE" id="PS50975"/>
    </source>
</evidence>
<feature type="domain" description="ATP-grasp" evidence="2">
    <location>
        <begin position="124"/>
        <end position="319"/>
    </location>
</feature>
<evidence type="ECO:0000313" key="3">
    <source>
        <dbReference type="EMBL" id="RDS83635.1"/>
    </source>
</evidence>
<gene>
    <name evidence="3" type="ORF">DWU98_04705</name>
</gene>
<keyword evidence="4" id="KW-1185">Reference proteome</keyword>
<reference evidence="3 4" key="1">
    <citation type="submission" date="2018-07" db="EMBL/GenBank/DDBJ databases">
        <title>Dyella monticola sp. nov. and Dyella psychrodurans sp. nov. isolated from monsoon evergreen broad-leaved forest soil of Dinghu Mountain, China.</title>
        <authorList>
            <person name="Gao Z."/>
            <person name="Qiu L."/>
        </authorList>
    </citation>
    <scope>NUCLEOTIDE SEQUENCE [LARGE SCALE GENOMIC DNA]</scope>
    <source>
        <strain evidence="3 4">4G-K06</strain>
    </source>
</reference>
<dbReference type="Proteomes" id="UP000254258">
    <property type="component" value="Unassembled WGS sequence"/>
</dbReference>
<keyword evidence="1" id="KW-0067">ATP-binding</keyword>
<dbReference type="OrthoDB" id="5372487at2"/>
<dbReference type="PROSITE" id="PS50975">
    <property type="entry name" value="ATP_GRASP"/>
    <property type="match status" value="1"/>
</dbReference>
<name>A0A370X614_9GAMM</name>
<dbReference type="GO" id="GO:0046872">
    <property type="term" value="F:metal ion binding"/>
    <property type="evidence" value="ECO:0007669"/>
    <property type="project" value="InterPro"/>
</dbReference>
<dbReference type="GO" id="GO:0005524">
    <property type="term" value="F:ATP binding"/>
    <property type="evidence" value="ECO:0007669"/>
    <property type="project" value="UniProtKB-UniRule"/>
</dbReference>
<dbReference type="SUPFAM" id="SSF56059">
    <property type="entry name" value="Glutathione synthetase ATP-binding domain-like"/>
    <property type="match status" value="1"/>
</dbReference>